<keyword evidence="4" id="KW-1185">Reference proteome</keyword>
<feature type="compositionally biased region" description="Acidic residues" evidence="1">
    <location>
        <begin position="68"/>
        <end position="86"/>
    </location>
</feature>
<comment type="caution">
    <text evidence="3">The sequence shown here is derived from an EMBL/GenBank/DDBJ whole genome shotgun (WGS) entry which is preliminary data.</text>
</comment>
<organism evidence="3 4">
    <name type="scientific">Pyrocoelia pectoralis</name>
    <dbReference type="NCBI Taxonomy" id="417401"/>
    <lineage>
        <taxon>Eukaryota</taxon>
        <taxon>Metazoa</taxon>
        <taxon>Ecdysozoa</taxon>
        <taxon>Arthropoda</taxon>
        <taxon>Hexapoda</taxon>
        <taxon>Insecta</taxon>
        <taxon>Pterygota</taxon>
        <taxon>Neoptera</taxon>
        <taxon>Endopterygota</taxon>
        <taxon>Coleoptera</taxon>
        <taxon>Polyphaga</taxon>
        <taxon>Elateriformia</taxon>
        <taxon>Elateroidea</taxon>
        <taxon>Lampyridae</taxon>
        <taxon>Lampyrinae</taxon>
        <taxon>Pyrocoelia</taxon>
    </lineage>
</organism>
<evidence type="ECO:0000313" key="3">
    <source>
        <dbReference type="EMBL" id="KAK5646439.1"/>
    </source>
</evidence>
<dbReference type="AlphaFoldDB" id="A0AAN7VLS3"/>
<feature type="signal peptide" evidence="2">
    <location>
        <begin position="1"/>
        <end position="19"/>
    </location>
</feature>
<feature type="compositionally biased region" description="Low complexity" evidence="1">
    <location>
        <begin position="39"/>
        <end position="67"/>
    </location>
</feature>
<sequence length="195" mass="21570">MKIKFAIFLGITLLTLSYATPADDYDYVDAAAAPPPKPAARNPLLNRRNHLNRQTAPKSTTTTAAPEIAEEDEEIPEEELVEEEVQPETSSTTEAGRRLKGGILRPFRSNHDLLETLKKRREQAIINKAQSKVTASDFNDSESVASEPERPSPKPARPSSSSRGRFSKKENNAVINEDEPASTSAPRTSGRRFRN</sequence>
<dbReference type="Proteomes" id="UP001329430">
    <property type="component" value="Chromosome 3"/>
</dbReference>
<dbReference type="EMBL" id="JAVRBK010000003">
    <property type="protein sequence ID" value="KAK5646439.1"/>
    <property type="molecule type" value="Genomic_DNA"/>
</dbReference>
<evidence type="ECO:0000313" key="4">
    <source>
        <dbReference type="Proteomes" id="UP001329430"/>
    </source>
</evidence>
<feature type="region of interest" description="Disordered" evidence="1">
    <location>
        <begin position="128"/>
        <end position="195"/>
    </location>
</feature>
<protein>
    <submittedName>
        <fullName evidence="3">Uncharacterized protein</fullName>
    </submittedName>
</protein>
<proteinExistence type="predicted"/>
<keyword evidence="2" id="KW-0732">Signal</keyword>
<evidence type="ECO:0000256" key="1">
    <source>
        <dbReference type="SAM" id="MobiDB-lite"/>
    </source>
</evidence>
<name>A0AAN7VLS3_9COLE</name>
<gene>
    <name evidence="3" type="ORF">RI129_004903</name>
</gene>
<reference evidence="3 4" key="1">
    <citation type="journal article" date="2024" name="Insects">
        <title>An Improved Chromosome-Level Genome Assembly of the Firefly Pyrocoelia pectoralis.</title>
        <authorList>
            <person name="Fu X."/>
            <person name="Meyer-Rochow V.B."/>
            <person name="Ballantyne L."/>
            <person name="Zhu X."/>
        </authorList>
    </citation>
    <scope>NUCLEOTIDE SEQUENCE [LARGE SCALE GENOMIC DNA]</scope>
    <source>
        <strain evidence="3">XCY_ONT2</strain>
    </source>
</reference>
<evidence type="ECO:0000256" key="2">
    <source>
        <dbReference type="SAM" id="SignalP"/>
    </source>
</evidence>
<feature type="region of interest" description="Disordered" evidence="1">
    <location>
        <begin position="34"/>
        <end position="111"/>
    </location>
</feature>
<feature type="compositionally biased region" description="Polar residues" evidence="1">
    <location>
        <begin position="128"/>
        <end position="144"/>
    </location>
</feature>
<accession>A0AAN7VLS3</accession>
<feature type="chain" id="PRO_5042924833" evidence="2">
    <location>
        <begin position="20"/>
        <end position="195"/>
    </location>
</feature>